<evidence type="ECO:0000256" key="1">
    <source>
        <dbReference type="ARBA" id="ARBA00004304"/>
    </source>
</evidence>
<keyword evidence="5 13" id="KW-0138">CF(0)</keyword>
<dbReference type="GO" id="GO:0015986">
    <property type="term" value="P:proton motive force-driven ATP synthesis"/>
    <property type="evidence" value="ECO:0007669"/>
    <property type="project" value="InterPro"/>
</dbReference>
<dbReference type="Pfam" id="PF00895">
    <property type="entry name" value="ATP-synt_8"/>
    <property type="match status" value="1"/>
</dbReference>
<comment type="subcellular location">
    <subcellularLocation>
        <location evidence="1 13">Mitochondrion membrane</location>
        <topology evidence="1 13">Single-pass membrane protein</topology>
    </subcellularLocation>
</comment>
<keyword evidence="11 14" id="KW-0472">Membrane</keyword>
<evidence type="ECO:0000256" key="13">
    <source>
        <dbReference type="RuleBase" id="RU003661"/>
    </source>
</evidence>
<evidence type="ECO:0000256" key="9">
    <source>
        <dbReference type="ARBA" id="ARBA00023065"/>
    </source>
</evidence>
<keyword evidence="9 13" id="KW-0406">Ion transport</keyword>
<keyword evidence="4 13" id="KW-0813">Transport</keyword>
<evidence type="ECO:0000256" key="8">
    <source>
        <dbReference type="ARBA" id="ARBA00022989"/>
    </source>
</evidence>
<evidence type="ECO:0000256" key="12">
    <source>
        <dbReference type="ARBA" id="ARBA00024864"/>
    </source>
</evidence>
<sequence length="54" mass="6524">MPQMAPLAWLSLFMIFTITFIIFNMMNYFSFNSTMPKSKLIQNKNLTKTLNWKW</sequence>
<dbReference type="InterPro" id="IPR001421">
    <property type="entry name" value="ATP8_metazoa"/>
</dbReference>
<evidence type="ECO:0000256" key="10">
    <source>
        <dbReference type="ARBA" id="ARBA00023128"/>
    </source>
</evidence>
<evidence type="ECO:0000256" key="5">
    <source>
        <dbReference type="ARBA" id="ARBA00022547"/>
    </source>
</evidence>
<keyword evidence="10 13" id="KW-0496">Mitochondrion</keyword>
<evidence type="ECO:0000256" key="11">
    <source>
        <dbReference type="ARBA" id="ARBA00023136"/>
    </source>
</evidence>
<protein>
    <recommendedName>
        <fullName evidence="13">ATP synthase complex subunit 8</fullName>
    </recommendedName>
</protein>
<comment type="similarity">
    <text evidence="2 13">Belongs to the ATPase protein 8 family.</text>
</comment>
<dbReference type="SMR" id="A0A7L7S7I9"/>
<comment type="function">
    <text evidence="12">Mitochondrial membrane ATP synthase (F(1)F(0) ATP synthase or Complex V) produces ATP from ADP in the presence of a proton gradient across the membrane which is generated by electron transport complexes of the respiratory chain. F-type ATPases consist of two structural domains, F(1) - containing the extramembraneous catalytic core and F(0) - containing the membrane proton channel, linked together by a central stalk and a peripheral stalk. During catalysis, ATP synthesis in the catalytic domain of F(1) is coupled via a rotary mechanism of the central stalk subunits to proton translocation. Part of the complex F(0) domain. Minor subunit located with subunit a in the membrane.</text>
</comment>
<dbReference type="GO" id="GO:0015078">
    <property type="term" value="F:proton transmembrane transporter activity"/>
    <property type="evidence" value="ECO:0007669"/>
    <property type="project" value="InterPro"/>
</dbReference>
<evidence type="ECO:0000256" key="3">
    <source>
        <dbReference type="ARBA" id="ARBA00011291"/>
    </source>
</evidence>
<keyword evidence="7 13" id="KW-0375">Hydrogen ion transport</keyword>
<keyword evidence="6 13" id="KW-0812">Transmembrane</keyword>
<name>A0A7L7S7I9_9MUSC</name>
<dbReference type="GO" id="GO:0045259">
    <property type="term" value="C:proton-transporting ATP synthase complex"/>
    <property type="evidence" value="ECO:0007669"/>
    <property type="project" value="UniProtKB-KW"/>
</dbReference>
<reference evidence="15" key="1">
    <citation type="submission" date="2019-03" db="EMBL/GenBank/DDBJ databases">
        <authorList>
            <person name="Hou P."/>
        </authorList>
    </citation>
    <scope>NUCLEOTIDE SEQUENCE</scope>
</reference>
<keyword evidence="8 14" id="KW-1133">Transmembrane helix</keyword>
<dbReference type="EMBL" id="MK644822">
    <property type="protein sequence ID" value="QNV49166.1"/>
    <property type="molecule type" value="Genomic_DNA"/>
</dbReference>
<accession>A0A7L7S7I9</accession>
<evidence type="ECO:0000256" key="2">
    <source>
        <dbReference type="ARBA" id="ARBA00008892"/>
    </source>
</evidence>
<evidence type="ECO:0000313" key="15">
    <source>
        <dbReference type="EMBL" id="QNV49166.1"/>
    </source>
</evidence>
<feature type="transmembrane region" description="Helical" evidence="14">
    <location>
        <begin position="6"/>
        <end position="29"/>
    </location>
</feature>
<proteinExistence type="inferred from homology"/>
<evidence type="ECO:0000256" key="7">
    <source>
        <dbReference type="ARBA" id="ARBA00022781"/>
    </source>
</evidence>
<dbReference type="GO" id="GO:0031966">
    <property type="term" value="C:mitochondrial membrane"/>
    <property type="evidence" value="ECO:0007669"/>
    <property type="project" value="UniProtKB-SubCell"/>
</dbReference>
<comment type="subunit">
    <text evidence="3">F-type ATPases have 2 components, CF(1) - the catalytic core - and CF(0) - the membrane proton channel.</text>
</comment>
<evidence type="ECO:0000256" key="14">
    <source>
        <dbReference type="SAM" id="Phobius"/>
    </source>
</evidence>
<gene>
    <name evidence="15" type="primary">atp8</name>
</gene>
<evidence type="ECO:0000256" key="4">
    <source>
        <dbReference type="ARBA" id="ARBA00022448"/>
    </source>
</evidence>
<evidence type="ECO:0000256" key="6">
    <source>
        <dbReference type="ARBA" id="ARBA00022692"/>
    </source>
</evidence>
<organism evidence="15">
    <name type="scientific">Janthinomyia sp. PH-2020</name>
    <dbReference type="NCBI Taxonomy" id="2773450"/>
    <lineage>
        <taxon>Eukaryota</taxon>
        <taxon>Metazoa</taxon>
        <taxon>Ecdysozoa</taxon>
        <taxon>Arthropoda</taxon>
        <taxon>Hexapoda</taxon>
        <taxon>Insecta</taxon>
        <taxon>Pterygota</taxon>
        <taxon>Neoptera</taxon>
        <taxon>Endopterygota</taxon>
        <taxon>Diptera</taxon>
        <taxon>Brachycera</taxon>
        <taxon>Muscomorpha</taxon>
        <taxon>Oestroidea</taxon>
        <taxon>Tachinidae</taxon>
        <taxon>Tachininae</taxon>
        <taxon>Ernestiini</taxon>
        <taxon>Janthinomyia</taxon>
    </lineage>
</organism>
<dbReference type="AlphaFoldDB" id="A0A7L7S7I9"/>
<geneLocation type="mitochondrion" evidence="15"/>